<keyword evidence="2" id="KW-1185">Reference proteome</keyword>
<reference evidence="1 2" key="2">
    <citation type="journal article" date="2011" name="Mol. Biol. Evol.">
        <title>Unity in variety--the pan-genome of the Chlamydiae.</title>
        <authorList>
            <person name="Collingro A."/>
            <person name="Tischler P."/>
            <person name="Weinmaier T."/>
            <person name="Penz T."/>
            <person name="Heinz E."/>
            <person name="Brunham R.C."/>
            <person name="Read T.D."/>
            <person name="Bavoil P.M."/>
            <person name="Sachse K."/>
            <person name="Kahane S."/>
            <person name="Friedman M.G."/>
            <person name="Rattei T."/>
            <person name="Myers G.S."/>
            <person name="Horn M."/>
        </authorList>
    </citation>
    <scope>NUCLEOTIDE SEQUENCE [LARGE SCALE GENOMIC DNA]</scope>
    <source>
        <strain evidence="2">ATCC VR-1471 / Z</strain>
    </source>
</reference>
<dbReference type="AlphaFoldDB" id="F8L499"/>
<dbReference type="HOGENOM" id="CLU_2810110_0_0_0"/>
<dbReference type="Proteomes" id="UP000000496">
    <property type="component" value="Chromosome gsn.131"/>
</dbReference>
<organism evidence="1 2">
    <name type="scientific">Simkania negevensis (strain ATCC VR-1471 / DSM 27360 / Z)</name>
    <dbReference type="NCBI Taxonomy" id="331113"/>
    <lineage>
        <taxon>Bacteria</taxon>
        <taxon>Pseudomonadati</taxon>
        <taxon>Chlamydiota</taxon>
        <taxon>Chlamydiia</taxon>
        <taxon>Parachlamydiales</taxon>
        <taxon>Simkaniaceae</taxon>
        <taxon>Simkania</taxon>
    </lineage>
</organism>
<dbReference type="EMBL" id="FR872582">
    <property type="protein sequence ID" value="CCB90147.1"/>
    <property type="molecule type" value="Genomic_DNA"/>
</dbReference>
<dbReference type="STRING" id="331113.SNE_A22700"/>
<accession>F8L499</accession>
<proteinExistence type="predicted"/>
<dbReference type="KEGG" id="sng:SNE_A22700"/>
<reference key="1">
    <citation type="journal article" date="2011" name="Mol. Biol. Evol.">
        <title>Unity in variety -- the pan-genome of the Chlamydiae.</title>
        <authorList>
            <person name="Collingro A."/>
            <person name="Tischler P."/>
            <person name="Weinmaier T."/>
            <person name="Penz T."/>
            <person name="Heinz E."/>
            <person name="Brunham R.C."/>
            <person name="Read T.D."/>
            <person name="Bavoil P.M."/>
            <person name="Sachse K."/>
            <person name="Kahane S."/>
            <person name="Friedman M.G."/>
            <person name="Rattei T."/>
            <person name="Myers G.S.A."/>
            <person name="Horn M."/>
        </authorList>
    </citation>
    <scope>NUCLEOTIDE SEQUENCE</scope>
    <source>
        <strain>Z</strain>
    </source>
</reference>
<gene>
    <name evidence="1" type="ordered locus">SNE_A22700</name>
</gene>
<evidence type="ECO:0000313" key="1">
    <source>
        <dbReference type="EMBL" id="CCB90147.1"/>
    </source>
</evidence>
<dbReference type="RefSeq" id="WP_013944613.1">
    <property type="nucleotide sequence ID" value="NC_015713.1"/>
</dbReference>
<sequence length="67" mass="7809">MNKFLVFALFLAFALVVAVANLYVLPSGFEEIPYPKYREEYAYNLKNPLVERYRNMAIKAPQDGFED</sequence>
<name>F8L499_SIMNZ</name>
<protein>
    <submittedName>
        <fullName evidence="1">Uncharacterized protein</fullName>
    </submittedName>
</protein>
<evidence type="ECO:0000313" key="2">
    <source>
        <dbReference type="Proteomes" id="UP000000496"/>
    </source>
</evidence>